<reference evidence="1" key="1">
    <citation type="submission" date="2023-03" db="EMBL/GenBank/DDBJ databases">
        <title>Massive genome expansion in bonnet fungi (Mycena s.s.) driven by repeated elements and novel gene families across ecological guilds.</title>
        <authorList>
            <consortium name="Lawrence Berkeley National Laboratory"/>
            <person name="Harder C.B."/>
            <person name="Miyauchi S."/>
            <person name="Viragh M."/>
            <person name="Kuo A."/>
            <person name="Thoen E."/>
            <person name="Andreopoulos B."/>
            <person name="Lu D."/>
            <person name="Skrede I."/>
            <person name="Drula E."/>
            <person name="Henrissat B."/>
            <person name="Morin E."/>
            <person name="Kohler A."/>
            <person name="Barry K."/>
            <person name="LaButti K."/>
            <person name="Morin E."/>
            <person name="Salamov A."/>
            <person name="Lipzen A."/>
            <person name="Mereny Z."/>
            <person name="Hegedus B."/>
            <person name="Baldrian P."/>
            <person name="Stursova M."/>
            <person name="Weitz H."/>
            <person name="Taylor A."/>
            <person name="Grigoriev I.V."/>
            <person name="Nagy L.G."/>
            <person name="Martin F."/>
            <person name="Kauserud H."/>
        </authorList>
    </citation>
    <scope>NUCLEOTIDE SEQUENCE</scope>
    <source>
        <strain evidence="1">CBHHK002</strain>
    </source>
</reference>
<dbReference type="AlphaFoldDB" id="A0AAD6Z380"/>
<feature type="non-terminal residue" evidence="1">
    <location>
        <position position="95"/>
    </location>
</feature>
<accession>A0AAD6Z380</accession>
<dbReference type="EMBL" id="JARIHO010000094">
    <property type="protein sequence ID" value="KAJ7306222.1"/>
    <property type="molecule type" value="Genomic_DNA"/>
</dbReference>
<organism evidence="1 2">
    <name type="scientific">Mycena albidolilacea</name>
    <dbReference type="NCBI Taxonomy" id="1033008"/>
    <lineage>
        <taxon>Eukaryota</taxon>
        <taxon>Fungi</taxon>
        <taxon>Dikarya</taxon>
        <taxon>Basidiomycota</taxon>
        <taxon>Agaricomycotina</taxon>
        <taxon>Agaricomycetes</taxon>
        <taxon>Agaricomycetidae</taxon>
        <taxon>Agaricales</taxon>
        <taxon>Marasmiineae</taxon>
        <taxon>Mycenaceae</taxon>
        <taxon>Mycena</taxon>
    </lineage>
</organism>
<proteinExistence type="predicted"/>
<protein>
    <recommendedName>
        <fullName evidence="3">DUF4219 domain-containing protein</fullName>
    </recommendedName>
</protein>
<evidence type="ECO:0000313" key="2">
    <source>
        <dbReference type="Proteomes" id="UP001218218"/>
    </source>
</evidence>
<dbReference type="Pfam" id="PF14223">
    <property type="entry name" value="Retrotran_gag_2"/>
    <property type="match status" value="1"/>
</dbReference>
<evidence type="ECO:0008006" key="3">
    <source>
        <dbReference type="Google" id="ProtNLM"/>
    </source>
</evidence>
<keyword evidence="2" id="KW-1185">Reference proteome</keyword>
<dbReference type="Proteomes" id="UP001218218">
    <property type="component" value="Unassembled WGS sequence"/>
</dbReference>
<name>A0AAD6Z380_9AGAR</name>
<gene>
    <name evidence="1" type="ORF">DFH08DRAFT_720898</name>
</gene>
<evidence type="ECO:0000313" key="1">
    <source>
        <dbReference type="EMBL" id="KAJ7306222.1"/>
    </source>
</evidence>
<sequence length="95" mass="10703">MSDVTTSAYRIQHLLGEENYPTWAVKLTDILTDQGLIDYAAAILAWERKDRQALSQIRLRVSDDPLVYITDATTSSSAWRTLADMYQPKGVISIV</sequence>
<comment type="caution">
    <text evidence="1">The sequence shown here is derived from an EMBL/GenBank/DDBJ whole genome shotgun (WGS) entry which is preliminary data.</text>
</comment>